<dbReference type="CDD" id="cd02662">
    <property type="entry name" value="Peptidase_C19F"/>
    <property type="match status" value="1"/>
</dbReference>
<evidence type="ECO:0000256" key="3">
    <source>
        <dbReference type="ARBA" id="ARBA00012759"/>
    </source>
</evidence>
<evidence type="ECO:0000313" key="10">
    <source>
        <dbReference type="EMBL" id="KAH6674002.1"/>
    </source>
</evidence>
<sequence length="715" mass="78090">MGSRRSDFEQFYHETDAFRSTYRDRATNRTSTVNALLRLIPYRFLYTIESWLHPPLAPRPMLLGPARTQAAKKELLLKILGMDTQGRGIMGSVSQASQRGLSSVSGAMMAFKGASDSPPGLGNLDNSCYQNSILQGLASLKPLPPYLTEKLRDVDVDQRKYDATVNLRTLIADLNSVSNNGRTIWTPPALKNMSTWQQQDAQEYFSKLLDEVDKEIAKASKTKHSLPSLGSEKPTTVEGSPASSDSGYHSTTTSNASTSSMRNPLEGLVAQRVACVQCGHSDGLSLIPFNCLTLSLGVNAAEHDLYELLDAYSHIESIEGVQCGKCTLLKVQRLLNMVIDRARAENAPEEKLAEPLTRLAAVEEAFEDDDYEDTTITERCKIAPAHKVNSTKTKQTVVARPPQSLVIHMNRSAFDENTGYMWKNGAAVRFPMTLDLGPWCLGSAGTYTRVGSDDAGIPVVGPARADEEEWLLTPRASMIAGDKGQSKISGPIYELSAVVTHFGRHENGHYICYRRFPRASPPAAPESGEKVGDGEGIEMKPLPSAKPADAESPEEEEESGMEWWRLSDETVYKVDETTVLGQGGVFMLFYDCVDPSSVLTAQNGEEARPEVPVDGDTLVATDSDASDTADEPAQAQPRARRSPRATCSSMAKRRPPRANMPPAKQARCWPSGICSTRSPVTRASPAKRMSSSSGSMGRKRMCSLTVSMAERYMAS</sequence>
<dbReference type="PANTHER" id="PTHR24006">
    <property type="entry name" value="UBIQUITIN CARBOXYL-TERMINAL HYDROLASE"/>
    <property type="match status" value="1"/>
</dbReference>
<dbReference type="OrthoDB" id="2020758at2759"/>
<dbReference type="GO" id="GO:0006508">
    <property type="term" value="P:proteolysis"/>
    <property type="evidence" value="ECO:0007669"/>
    <property type="project" value="UniProtKB-KW"/>
</dbReference>
<evidence type="ECO:0000256" key="5">
    <source>
        <dbReference type="ARBA" id="ARBA00022786"/>
    </source>
</evidence>
<comment type="similarity">
    <text evidence="2">Belongs to the peptidase C19 family.</text>
</comment>
<evidence type="ECO:0000256" key="8">
    <source>
        <dbReference type="SAM" id="MobiDB-lite"/>
    </source>
</evidence>
<dbReference type="PROSITE" id="PS00973">
    <property type="entry name" value="USP_2"/>
    <property type="match status" value="1"/>
</dbReference>
<evidence type="ECO:0000313" key="11">
    <source>
        <dbReference type="Proteomes" id="UP000770015"/>
    </source>
</evidence>
<gene>
    <name evidence="10" type="ORF">F5X68DRAFT_270610</name>
</gene>
<dbReference type="SUPFAM" id="SSF54001">
    <property type="entry name" value="Cysteine proteinases"/>
    <property type="match status" value="1"/>
</dbReference>
<feature type="compositionally biased region" description="Low complexity" evidence="8">
    <location>
        <begin position="687"/>
        <end position="696"/>
    </location>
</feature>
<evidence type="ECO:0000256" key="7">
    <source>
        <dbReference type="ARBA" id="ARBA00022807"/>
    </source>
</evidence>
<feature type="region of interest" description="Disordered" evidence="8">
    <location>
        <begin position="220"/>
        <end position="261"/>
    </location>
</feature>
<dbReference type="GO" id="GO:0016579">
    <property type="term" value="P:protein deubiquitination"/>
    <property type="evidence" value="ECO:0007669"/>
    <property type="project" value="InterPro"/>
</dbReference>
<accession>A0A9P8V5S9</accession>
<dbReference type="Pfam" id="PF00443">
    <property type="entry name" value="UCH"/>
    <property type="match status" value="1"/>
</dbReference>
<dbReference type="PANTHER" id="PTHR24006:SF888">
    <property type="entry name" value="UBIQUITIN CARBOXYL-TERMINAL HYDROLASE 30"/>
    <property type="match status" value="1"/>
</dbReference>
<feature type="compositionally biased region" description="Low complexity" evidence="8">
    <location>
        <begin position="250"/>
        <end position="260"/>
    </location>
</feature>
<dbReference type="GO" id="GO:0005829">
    <property type="term" value="C:cytosol"/>
    <property type="evidence" value="ECO:0007669"/>
    <property type="project" value="TreeGrafter"/>
</dbReference>
<dbReference type="InterPro" id="IPR001394">
    <property type="entry name" value="Peptidase_C19_UCH"/>
</dbReference>
<dbReference type="InterPro" id="IPR018200">
    <property type="entry name" value="USP_CS"/>
</dbReference>
<evidence type="ECO:0000259" key="9">
    <source>
        <dbReference type="PROSITE" id="PS50235"/>
    </source>
</evidence>
<keyword evidence="5" id="KW-0833">Ubl conjugation pathway</keyword>
<feature type="compositionally biased region" description="Polar residues" evidence="8">
    <location>
        <begin position="233"/>
        <end position="249"/>
    </location>
</feature>
<comment type="caution">
    <text evidence="10">The sequence shown here is derived from an EMBL/GenBank/DDBJ whole genome shotgun (WGS) entry which is preliminary data.</text>
</comment>
<dbReference type="InterPro" id="IPR050164">
    <property type="entry name" value="Peptidase_C19"/>
</dbReference>
<name>A0A9P8V5S9_9PEZI</name>
<organism evidence="10 11">
    <name type="scientific">Plectosphaerella plurivora</name>
    <dbReference type="NCBI Taxonomy" id="936078"/>
    <lineage>
        <taxon>Eukaryota</taxon>
        <taxon>Fungi</taxon>
        <taxon>Dikarya</taxon>
        <taxon>Ascomycota</taxon>
        <taxon>Pezizomycotina</taxon>
        <taxon>Sordariomycetes</taxon>
        <taxon>Hypocreomycetidae</taxon>
        <taxon>Glomerellales</taxon>
        <taxon>Plectosphaerellaceae</taxon>
        <taxon>Plectosphaerella</taxon>
    </lineage>
</organism>
<evidence type="ECO:0000256" key="2">
    <source>
        <dbReference type="ARBA" id="ARBA00009085"/>
    </source>
</evidence>
<feature type="region of interest" description="Disordered" evidence="8">
    <location>
        <begin position="520"/>
        <end position="561"/>
    </location>
</feature>
<comment type="catalytic activity">
    <reaction evidence="1">
        <text>Thiol-dependent hydrolysis of ester, thioester, amide, peptide and isopeptide bonds formed by the C-terminal Gly of ubiquitin (a 76-residue protein attached to proteins as an intracellular targeting signal).</text>
        <dbReference type="EC" id="3.4.19.12"/>
    </reaction>
</comment>
<evidence type="ECO:0000256" key="4">
    <source>
        <dbReference type="ARBA" id="ARBA00022670"/>
    </source>
</evidence>
<dbReference type="PROSITE" id="PS50235">
    <property type="entry name" value="USP_3"/>
    <property type="match status" value="1"/>
</dbReference>
<reference evidence="10" key="1">
    <citation type="journal article" date="2021" name="Nat. Commun.">
        <title>Genetic determinants of endophytism in the Arabidopsis root mycobiome.</title>
        <authorList>
            <person name="Mesny F."/>
            <person name="Miyauchi S."/>
            <person name="Thiergart T."/>
            <person name="Pickel B."/>
            <person name="Atanasova L."/>
            <person name="Karlsson M."/>
            <person name="Huettel B."/>
            <person name="Barry K.W."/>
            <person name="Haridas S."/>
            <person name="Chen C."/>
            <person name="Bauer D."/>
            <person name="Andreopoulos W."/>
            <person name="Pangilinan J."/>
            <person name="LaButti K."/>
            <person name="Riley R."/>
            <person name="Lipzen A."/>
            <person name="Clum A."/>
            <person name="Drula E."/>
            <person name="Henrissat B."/>
            <person name="Kohler A."/>
            <person name="Grigoriev I.V."/>
            <person name="Martin F.M."/>
            <person name="Hacquard S."/>
        </authorList>
    </citation>
    <scope>NUCLEOTIDE SEQUENCE</scope>
    <source>
        <strain evidence="10">MPI-SDFR-AT-0117</strain>
    </source>
</reference>
<dbReference type="EC" id="3.4.19.12" evidence="3"/>
<dbReference type="Proteomes" id="UP000770015">
    <property type="component" value="Unassembled WGS sequence"/>
</dbReference>
<feature type="domain" description="USP" evidence="9">
    <location>
        <begin position="119"/>
        <end position="593"/>
    </location>
</feature>
<dbReference type="AlphaFoldDB" id="A0A9P8V5S9"/>
<dbReference type="EMBL" id="JAGSXJ010000026">
    <property type="protein sequence ID" value="KAH6674002.1"/>
    <property type="molecule type" value="Genomic_DNA"/>
</dbReference>
<dbReference type="GO" id="GO:0005634">
    <property type="term" value="C:nucleus"/>
    <property type="evidence" value="ECO:0007669"/>
    <property type="project" value="TreeGrafter"/>
</dbReference>
<dbReference type="InterPro" id="IPR028889">
    <property type="entry name" value="USP"/>
</dbReference>
<dbReference type="Gene3D" id="3.90.70.10">
    <property type="entry name" value="Cysteine proteinases"/>
    <property type="match status" value="1"/>
</dbReference>
<dbReference type="InterPro" id="IPR038765">
    <property type="entry name" value="Papain-like_cys_pep_sf"/>
</dbReference>
<proteinExistence type="inferred from homology"/>
<protein>
    <recommendedName>
        <fullName evidence="3">ubiquitinyl hydrolase 1</fullName>
        <ecNumber evidence="3">3.4.19.12</ecNumber>
    </recommendedName>
</protein>
<feature type="compositionally biased region" description="Acidic residues" evidence="8">
    <location>
        <begin position="551"/>
        <end position="560"/>
    </location>
</feature>
<evidence type="ECO:0000256" key="6">
    <source>
        <dbReference type="ARBA" id="ARBA00022801"/>
    </source>
</evidence>
<evidence type="ECO:0000256" key="1">
    <source>
        <dbReference type="ARBA" id="ARBA00000707"/>
    </source>
</evidence>
<feature type="region of interest" description="Disordered" evidence="8">
    <location>
        <begin position="603"/>
        <end position="699"/>
    </location>
</feature>
<keyword evidence="11" id="KW-1185">Reference proteome</keyword>
<keyword evidence="4" id="KW-0645">Protease</keyword>
<keyword evidence="7" id="KW-0788">Thiol protease</keyword>
<keyword evidence="6" id="KW-0378">Hydrolase</keyword>
<dbReference type="GO" id="GO:0004843">
    <property type="term" value="F:cysteine-type deubiquitinase activity"/>
    <property type="evidence" value="ECO:0007669"/>
    <property type="project" value="UniProtKB-EC"/>
</dbReference>